<comment type="caution">
    <text evidence="4">The sequence shown here is derived from an EMBL/GenBank/DDBJ whole genome shotgun (WGS) entry which is preliminary data.</text>
</comment>
<feature type="domain" description="Nudix hydrolase" evidence="3">
    <location>
        <begin position="26"/>
        <end position="113"/>
    </location>
</feature>
<sequence>MFLVICSAILCFSFVSSKDDHRKSGSVLVLHQHGGNVYALLVRDRWKRSWTLPGGYAHVGEHRNHTAARELKEETNGALRIDPKDLNFGPGWDKPFHNYIHVPKGRHRNITFVAATKNFAPGELRKIAERMRDAPKRNGYRETNGIAFVNVQQLIYAGMWPQMKNVHSSLSWTFDYKHPKAQLHKKDNGWLKLSRVLKNSLMSHLAEFQDRIARAAWSPPLVHHHYV</sequence>
<feature type="chain" id="PRO_5042150556" evidence="2">
    <location>
        <begin position="18"/>
        <end position="227"/>
    </location>
</feature>
<keyword evidence="2" id="KW-0732">Signal</keyword>
<dbReference type="EMBL" id="JAKKPZ010000056">
    <property type="protein sequence ID" value="KAI1705465.1"/>
    <property type="molecule type" value="Genomic_DNA"/>
</dbReference>
<dbReference type="PROSITE" id="PS00893">
    <property type="entry name" value="NUDIX_BOX"/>
    <property type="match status" value="1"/>
</dbReference>
<dbReference type="InterPro" id="IPR015797">
    <property type="entry name" value="NUDIX_hydrolase-like_dom_sf"/>
</dbReference>
<evidence type="ECO:0000313" key="5">
    <source>
        <dbReference type="Proteomes" id="UP001201812"/>
    </source>
</evidence>
<keyword evidence="1" id="KW-0378">Hydrolase</keyword>
<reference evidence="4" key="1">
    <citation type="submission" date="2022-01" db="EMBL/GenBank/DDBJ databases">
        <title>Genome Sequence Resource for Two Populations of Ditylenchus destructor, the Migratory Endoparasitic Phytonematode.</title>
        <authorList>
            <person name="Zhang H."/>
            <person name="Lin R."/>
            <person name="Xie B."/>
        </authorList>
    </citation>
    <scope>NUCLEOTIDE SEQUENCE</scope>
    <source>
        <strain evidence="4">BazhouSP</strain>
    </source>
</reference>
<evidence type="ECO:0000256" key="1">
    <source>
        <dbReference type="ARBA" id="ARBA00022801"/>
    </source>
</evidence>
<gene>
    <name evidence="4" type="ORF">DdX_13603</name>
</gene>
<accession>A0AAD4R2G6</accession>
<dbReference type="AlphaFoldDB" id="A0AAD4R2G6"/>
<proteinExistence type="predicted"/>
<dbReference type="InterPro" id="IPR000086">
    <property type="entry name" value="NUDIX_hydrolase_dom"/>
</dbReference>
<evidence type="ECO:0000256" key="2">
    <source>
        <dbReference type="SAM" id="SignalP"/>
    </source>
</evidence>
<dbReference type="InterPro" id="IPR020084">
    <property type="entry name" value="NUDIX_hydrolase_CS"/>
</dbReference>
<dbReference type="Pfam" id="PF00293">
    <property type="entry name" value="NUDIX"/>
    <property type="match status" value="1"/>
</dbReference>
<feature type="signal peptide" evidence="2">
    <location>
        <begin position="1"/>
        <end position="17"/>
    </location>
</feature>
<dbReference type="Gene3D" id="3.90.79.10">
    <property type="entry name" value="Nucleoside Triphosphate Pyrophosphohydrolase"/>
    <property type="match status" value="1"/>
</dbReference>
<dbReference type="Proteomes" id="UP001201812">
    <property type="component" value="Unassembled WGS sequence"/>
</dbReference>
<protein>
    <submittedName>
        <fullName evidence="4">NUDIX domain-containing protein</fullName>
    </submittedName>
</protein>
<keyword evidence="5" id="KW-1185">Reference proteome</keyword>
<dbReference type="GO" id="GO:0016787">
    <property type="term" value="F:hydrolase activity"/>
    <property type="evidence" value="ECO:0007669"/>
    <property type="project" value="UniProtKB-KW"/>
</dbReference>
<dbReference type="SUPFAM" id="SSF55811">
    <property type="entry name" value="Nudix"/>
    <property type="match status" value="1"/>
</dbReference>
<organism evidence="4 5">
    <name type="scientific">Ditylenchus destructor</name>
    <dbReference type="NCBI Taxonomy" id="166010"/>
    <lineage>
        <taxon>Eukaryota</taxon>
        <taxon>Metazoa</taxon>
        <taxon>Ecdysozoa</taxon>
        <taxon>Nematoda</taxon>
        <taxon>Chromadorea</taxon>
        <taxon>Rhabditida</taxon>
        <taxon>Tylenchina</taxon>
        <taxon>Tylenchomorpha</taxon>
        <taxon>Sphaerularioidea</taxon>
        <taxon>Anguinidae</taxon>
        <taxon>Anguininae</taxon>
        <taxon>Ditylenchus</taxon>
    </lineage>
</organism>
<evidence type="ECO:0000259" key="3">
    <source>
        <dbReference type="Pfam" id="PF00293"/>
    </source>
</evidence>
<name>A0AAD4R2G6_9BILA</name>
<evidence type="ECO:0000313" key="4">
    <source>
        <dbReference type="EMBL" id="KAI1705465.1"/>
    </source>
</evidence>